<reference evidence="1" key="1">
    <citation type="journal article" date="2021" name="Front. Microbiol.">
        <title>Comprehensive Comparative Genomics and Phenotyping of Methylobacterium Species.</title>
        <authorList>
            <person name="Alessa O."/>
            <person name="Ogura Y."/>
            <person name="Fujitani Y."/>
            <person name="Takami H."/>
            <person name="Hayashi T."/>
            <person name="Sahin N."/>
            <person name="Tani A."/>
        </authorList>
    </citation>
    <scope>NUCLEOTIDE SEQUENCE</scope>
    <source>
        <strain evidence="1">LMG 23639</strain>
    </source>
</reference>
<evidence type="ECO:0000313" key="2">
    <source>
        <dbReference type="Proteomes" id="UP001055102"/>
    </source>
</evidence>
<proteinExistence type="predicted"/>
<evidence type="ECO:0000313" key="1">
    <source>
        <dbReference type="EMBL" id="GJE04793.1"/>
    </source>
</evidence>
<sequence length="83" mass="8963">MPPISGLRRSVAGHYCAFCAHRLSLARTIDDGSDKAIGKANTETVLELVRQHLARPDAKITELRRSEGSAICGSVGFKNRDGL</sequence>
<keyword evidence="2" id="KW-1185">Reference proteome</keyword>
<accession>A0ABQ4SSJ5</accession>
<dbReference type="EMBL" id="BPQR01000001">
    <property type="protein sequence ID" value="GJE04793.1"/>
    <property type="molecule type" value="Genomic_DNA"/>
</dbReference>
<protein>
    <submittedName>
        <fullName evidence="1">Uncharacterized protein</fullName>
    </submittedName>
</protein>
<organism evidence="1 2">
    <name type="scientific">Methylobacterium jeotgali</name>
    <dbReference type="NCBI Taxonomy" id="381630"/>
    <lineage>
        <taxon>Bacteria</taxon>
        <taxon>Pseudomonadati</taxon>
        <taxon>Pseudomonadota</taxon>
        <taxon>Alphaproteobacteria</taxon>
        <taxon>Hyphomicrobiales</taxon>
        <taxon>Methylobacteriaceae</taxon>
        <taxon>Methylobacterium</taxon>
    </lineage>
</organism>
<comment type="caution">
    <text evidence="1">The sequence shown here is derived from an EMBL/GenBank/DDBJ whole genome shotgun (WGS) entry which is preliminary data.</text>
</comment>
<reference evidence="1" key="2">
    <citation type="submission" date="2021-08" db="EMBL/GenBank/DDBJ databases">
        <authorList>
            <person name="Tani A."/>
            <person name="Ola A."/>
            <person name="Ogura Y."/>
            <person name="Katsura K."/>
            <person name="Hayashi T."/>
        </authorList>
    </citation>
    <scope>NUCLEOTIDE SEQUENCE</scope>
    <source>
        <strain evidence="1">LMG 23639</strain>
    </source>
</reference>
<dbReference type="Proteomes" id="UP001055102">
    <property type="component" value="Unassembled WGS sequence"/>
</dbReference>
<gene>
    <name evidence="1" type="ORF">AOPFMNJM_0085</name>
</gene>
<name>A0ABQ4SSJ5_9HYPH</name>